<evidence type="ECO:0000259" key="6">
    <source>
        <dbReference type="Pfam" id="PF25944"/>
    </source>
</evidence>
<dbReference type="Pfam" id="PF25876">
    <property type="entry name" value="HH_MFP_RND"/>
    <property type="match status" value="1"/>
</dbReference>
<feature type="coiled-coil region" evidence="3">
    <location>
        <begin position="135"/>
        <end position="169"/>
    </location>
</feature>
<keyword evidence="3" id="KW-0175">Coiled coil</keyword>
<proteinExistence type="inferred from homology"/>
<evidence type="ECO:0000256" key="1">
    <source>
        <dbReference type="ARBA" id="ARBA00004196"/>
    </source>
</evidence>
<dbReference type="Gene3D" id="2.40.50.100">
    <property type="match status" value="1"/>
</dbReference>
<evidence type="ECO:0000256" key="3">
    <source>
        <dbReference type="SAM" id="Coils"/>
    </source>
</evidence>
<dbReference type="EMBL" id="CP132315">
    <property type="protein sequence ID" value="WLS05176.1"/>
    <property type="molecule type" value="Genomic_DNA"/>
</dbReference>
<dbReference type="SUPFAM" id="SSF111369">
    <property type="entry name" value="HlyD-like secretion proteins"/>
    <property type="match status" value="1"/>
</dbReference>
<accession>A0ABY9KC29</accession>
<evidence type="ECO:0000259" key="7">
    <source>
        <dbReference type="Pfam" id="PF25967"/>
    </source>
</evidence>
<dbReference type="InterPro" id="IPR058626">
    <property type="entry name" value="MdtA-like_b-barrel"/>
</dbReference>
<dbReference type="InterPro" id="IPR058627">
    <property type="entry name" value="MdtA-like_C"/>
</dbReference>
<sequence length="405" mass="42947">MSPRSKTTFAAVIALIGLCLVSCSKEESAPPSAASKPSVSVVVLQPQDVAITAELPGRTAASLEAEVRPQVGGIVRKRNFKEGSEVKEGDVLYELDPATYQANYDSAVASLQKAEGALPSAQAKVNRYGRLTSNNAVSEQDLEDAKSTLAQAKADVASAKASVETARINLEYTKIRAPISGRVDASTITVGALVTAEQTTALTTIRSLDPINVDVTQSSSNLLNLREAVDSGRLRFSGTNVSVKLKLDNGKDYDRTGTVEFAEATVDQSAGTVKLRAQFPNPDRVVLPGMYVRAVIQEGIAPNSYLVPQRGVSRNTKGEPTARFVTKDNKVEERVLSVDRSIGNNWLVTAGVNEGDRIIVEGSQRTQIGQDADAKEVTIDNATGELKSASIGGSSMIVNVAEAQN</sequence>
<dbReference type="RefSeq" id="WP_306161650.1">
    <property type="nucleotide sequence ID" value="NZ_CP132315.1"/>
</dbReference>
<keyword evidence="8" id="KW-0614">Plasmid</keyword>
<dbReference type="InterPro" id="IPR058624">
    <property type="entry name" value="MdtA-like_HH"/>
</dbReference>
<name>A0ABY9KC29_9HYPH</name>
<dbReference type="Pfam" id="PF25944">
    <property type="entry name" value="Beta-barrel_RND"/>
    <property type="match status" value="1"/>
</dbReference>
<feature type="domain" description="Multidrug resistance protein MdtA-like alpha-helical hairpin" evidence="4">
    <location>
        <begin position="104"/>
        <end position="173"/>
    </location>
</feature>
<evidence type="ECO:0000259" key="5">
    <source>
        <dbReference type="Pfam" id="PF25917"/>
    </source>
</evidence>
<evidence type="ECO:0000256" key="2">
    <source>
        <dbReference type="ARBA" id="ARBA00009477"/>
    </source>
</evidence>
<dbReference type="Gene3D" id="1.10.287.470">
    <property type="entry name" value="Helix hairpin bin"/>
    <property type="match status" value="1"/>
</dbReference>
<dbReference type="Pfam" id="PF25917">
    <property type="entry name" value="BSH_RND"/>
    <property type="match status" value="1"/>
</dbReference>
<gene>
    <name evidence="8" type="ORF">Q9315_23745</name>
</gene>
<dbReference type="InterPro" id="IPR006143">
    <property type="entry name" value="RND_pump_MFP"/>
</dbReference>
<geneLocation type="plasmid" evidence="8 9">
    <name>unnamed1</name>
</geneLocation>
<comment type="subcellular location">
    <subcellularLocation>
        <location evidence="1">Cell envelope</location>
    </subcellularLocation>
</comment>
<dbReference type="Proteomes" id="UP001225788">
    <property type="component" value="Plasmid unnamed1"/>
</dbReference>
<protein>
    <submittedName>
        <fullName evidence="8">Efflux RND transporter periplasmic adaptor subunit</fullName>
    </submittedName>
</protein>
<dbReference type="NCBIfam" id="TIGR01730">
    <property type="entry name" value="RND_mfp"/>
    <property type="match status" value="1"/>
</dbReference>
<feature type="domain" description="Multidrug resistance protein MdtA-like C-terminal permuted SH3" evidence="7">
    <location>
        <begin position="305"/>
        <end position="365"/>
    </location>
</feature>
<dbReference type="Gene3D" id="2.40.30.170">
    <property type="match status" value="1"/>
</dbReference>
<feature type="domain" description="Multidrug resistance protein MdtA-like beta-barrel" evidence="6">
    <location>
        <begin position="210"/>
        <end position="299"/>
    </location>
</feature>
<comment type="similarity">
    <text evidence="2">Belongs to the membrane fusion protein (MFP) (TC 8.A.1) family.</text>
</comment>
<evidence type="ECO:0000259" key="4">
    <source>
        <dbReference type="Pfam" id="PF25876"/>
    </source>
</evidence>
<reference evidence="8 9" key="1">
    <citation type="submission" date="2023-08" db="EMBL/GenBank/DDBJ databases">
        <title>Pathogen: clinical or host-associated sample.</title>
        <authorList>
            <person name="Hergert J."/>
            <person name="Casey R."/>
            <person name="Wagner J."/>
            <person name="Young E.L."/>
            <person name="Oakeson K.F."/>
        </authorList>
    </citation>
    <scope>NUCLEOTIDE SEQUENCE [LARGE SCALE GENOMIC DNA]</scope>
    <source>
        <strain evidence="8 9">UPHL-collab-2</strain>
        <plasmid evidence="8 9">unnamed1</plasmid>
    </source>
</reference>
<organism evidence="8 9">
    <name type="scientific">Shinella oryzae</name>
    <dbReference type="NCBI Taxonomy" id="2871820"/>
    <lineage>
        <taxon>Bacteria</taxon>
        <taxon>Pseudomonadati</taxon>
        <taxon>Pseudomonadota</taxon>
        <taxon>Alphaproteobacteria</taxon>
        <taxon>Hyphomicrobiales</taxon>
        <taxon>Rhizobiaceae</taxon>
        <taxon>Shinella</taxon>
    </lineage>
</organism>
<evidence type="ECO:0000313" key="8">
    <source>
        <dbReference type="EMBL" id="WLS05176.1"/>
    </source>
</evidence>
<evidence type="ECO:0000313" key="9">
    <source>
        <dbReference type="Proteomes" id="UP001225788"/>
    </source>
</evidence>
<dbReference type="Pfam" id="PF25967">
    <property type="entry name" value="RND-MFP_C"/>
    <property type="match status" value="1"/>
</dbReference>
<dbReference type="PANTHER" id="PTHR30158:SF3">
    <property type="entry name" value="MULTIDRUG EFFLUX PUMP SUBUNIT ACRA-RELATED"/>
    <property type="match status" value="1"/>
</dbReference>
<dbReference type="Gene3D" id="2.40.420.20">
    <property type="match status" value="1"/>
</dbReference>
<dbReference type="PANTHER" id="PTHR30158">
    <property type="entry name" value="ACRA/E-RELATED COMPONENT OF DRUG EFFLUX TRANSPORTER"/>
    <property type="match status" value="1"/>
</dbReference>
<keyword evidence="9" id="KW-1185">Reference proteome</keyword>
<feature type="domain" description="Multidrug resistance protein MdtA-like barrel-sandwich hybrid" evidence="5">
    <location>
        <begin position="65"/>
        <end position="205"/>
    </location>
</feature>
<dbReference type="InterPro" id="IPR058625">
    <property type="entry name" value="MdtA-like_BSH"/>
</dbReference>